<organism evidence="1 2">
    <name type="scientific">Dreissena polymorpha</name>
    <name type="common">Zebra mussel</name>
    <name type="synonym">Mytilus polymorpha</name>
    <dbReference type="NCBI Taxonomy" id="45954"/>
    <lineage>
        <taxon>Eukaryota</taxon>
        <taxon>Metazoa</taxon>
        <taxon>Spiralia</taxon>
        <taxon>Lophotrochozoa</taxon>
        <taxon>Mollusca</taxon>
        <taxon>Bivalvia</taxon>
        <taxon>Autobranchia</taxon>
        <taxon>Heteroconchia</taxon>
        <taxon>Euheterodonta</taxon>
        <taxon>Imparidentia</taxon>
        <taxon>Neoheterodontei</taxon>
        <taxon>Myida</taxon>
        <taxon>Dreissenoidea</taxon>
        <taxon>Dreissenidae</taxon>
        <taxon>Dreissena</taxon>
    </lineage>
</organism>
<keyword evidence="2" id="KW-1185">Reference proteome</keyword>
<protein>
    <submittedName>
        <fullName evidence="1">Uncharacterized protein</fullName>
    </submittedName>
</protein>
<evidence type="ECO:0000313" key="1">
    <source>
        <dbReference type="EMBL" id="KAH3858053.1"/>
    </source>
</evidence>
<comment type="caution">
    <text evidence="1">The sequence shown here is derived from an EMBL/GenBank/DDBJ whole genome shotgun (WGS) entry which is preliminary data.</text>
</comment>
<dbReference type="EMBL" id="JAIWYP010000003">
    <property type="protein sequence ID" value="KAH3858053.1"/>
    <property type="molecule type" value="Genomic_DNA"/>
</dbReference>
<evidence type="ECO:0000313" key="2">
    <source>
        <dbReference type="Proteomes" id="UP000828390"/>
    </source>
</evidence>
<sequence length="63" mass="7127">MLPFVGKDTVEALDVNRDDDMDSVFAKLNGLYMPGMADWSKPIIDARRNDIDLFLFFADSKNA</sequence>
<accession>A0A9D4LGC4</accession>
<gene>
    <name evidence="1" type="ORF">DPMN_100672</name>
</gene>
<name>A0A9D4LGC4_DREPO</name>
<proteinExistence type="predicted"/>
<dbReference type="AlphaFoldDB" id="A0A9D4LGC4"/>
<dbReference type="Proteomes" id="UP000828390">
    <property type="component" value="Unassembled WGS sequence"/>
</dbReference>
<reference evidence="1" key="2">
    <citation type="submission" date="2020-11" db="EMBL/GenBank/DDBJ databases">
        <authorList>
            <person name="McCartney M.A."/>
            <person name="Auch B."/>
            <person name="Kono T."/>
            <person name="Mallez S."/>
            <person name="Becker A."/>
            <person name="Gohl D.M."/>
            <person name="Silverstein K.A.T."/>
            <person name="Koren S."/>
            <person name="Bechman K.B."/>
            <person name="Herman A."/>
            <person name="Abrahante J.E."/>
            <person name="Garbe J."/>
        </authorList>
    </citation>
    <scope>NUCLEOTIDE SEQUENCE</scope>
    <source>
        <strain evidence="1">Duluth1</strain>
        <tissue evidence="1">Whole animal</tissue>
    </source>
</reference>
<reference evidence="1" key="1">
    <citation type="journal article" date="2019" name="bioRxiv">
        <title>The Genome of the Zebra Mussel, Dreissena polymorpha: A Resource for Invasive Species Research.</title>
        <authorList>
            <person name="McCartney M.A."/>
            <person name="Auch B."/>
            <person name="Kono T."/>
            <person name="Mallez S."/>
            <person name="Zhang Y."/>
            <person name="Obille A."/>
            <person name="Becker A."/>
            <person name="Abrahante J.E."/>
            <person name="Garbe J."/>
            <person name="Badalamenti J.P."/>
            <person name="Herman A."/>
            <person name="Mangelson H."/>
            <person name="Liachko I."/>
            <person name="Sullivan S."/>
            <person name="Sone E.D."/>
            <person name="Koren S."/>
            <person name="Silverstein K.A.T."/>
            <person name="Beckman K.B."/>
            <person name="Gohl D.M."/>
        </authorList>
    </citation>
    <scope>NUCLEOTIDE SEQUENCE</scope>
    <source>
        <strain evidence="1">Duluth1</strain>
        <tissue evidence="1">Whole animal</tissue>
    </source>
</reference>